<dbReference type="InterPro" id="IPR036179">
    <property type="entry name" value="Ig-like_dom_sf"/>
</dbReference>
<keyword evidence="5" id="KW-1185">Reference proteome</keyword>
<feature type="transmembrane region" description="Helical" evidence="4">
    <location>
        <begin position="205"/>
        <end position="227"/>
    </location>
</feature>
<dbReference type="OrthoDB" id="9838250at2759"/>
<dbReference type="FunCoup" id="A0A6P6DX28">
    <property type="interactions" value="229"/>
</dbReference>
<dbReference type="Proteomes" id="UP000515203">
    <property type="component" value="Unplaced"/>
</dbReference>
<dbReference type="SUPFAM" id="SSF48726">
    <property type="entry name" value="Immunoglobulin"/>
    <property type="match status" value="1"/>
</dbReference>
<accession>A0A6P6DX28</accession>
<keyword evidence="4" id="KW-1133">Transmembrane helix</keyword>
<dbReference type="InParanoid" id="A0A6P6DX28"/>
<gene>
    <name evidence="6" type="primary">LOC101580496</name>
</gene>
<sequence length="333" mass="36449">MQVNVTITIPALLPGQSSDQMELVVTGVYSKPSLSALLSPVVASGEKGTLQLGPVIPNDDWMFRCYGYDRSEAQVSSEPTYALRLLISEPGRVTRRGSTVTIVCRAQWGFESFLLEKCSAGSYTLVQEVGNTATSNNVARFYLTLMNTGRYACIYQKWSTWSSRSEILELEVTSTDVTQTSMLPASTTPVDDSHLATPGLKAEHLYLLIGASVGILLLLLLLLLFCLRRRRQNKQGPPRQQDQRQRSQERCSLAGVSLGRTADQAAADRPLPRGRQQGPSTPLQGPQEVTYAQLDHRALTLRGAPEVSPQSTVESSTYAVLAHQRPSPRGPCT</sequence>
<keyword evidence="1" id="KW-1015">Disulfide bond</keyword>
<dbReference type="PANTHER" id="PTHR11738">
    <property type="entry name" value="MHC CLASS I NK CELL RECEPTOR"/>
    <property type="match status" value="1"/>
</dbReference>
<evidence type="ECO:0000256" key="4">
    <source>
        <dbReference type="SAM" id="Phobius"/>
    </source>
</evidence>
<evidence type="ECO:0000256" key="1">
    <source>
        <dbReference type="ARBA" id="ARBA00023157"/>
    </source>
</evidence>
<feature type="region of interest" description="Disordered" evidence="3">
    <location>
        <begin position="233"/>
        <end position="333"/>
    </location>
</feature>
<evidence type="ECO:0000313" key="6">
    <source>
        <dbReference type="RefSeq" id="XP_023564298.1"/>
    </source>
</evidence>
<organism evidence="5 6">
    <name type="scientific">Octodon degus</name>
    <name type="common">Degu</name>
    <name type="synonym">Sciurus degus</name>
    <dbReference type="NCBI Taxonomy" id="10160"/>
    <lineage>
        <taxon>Eukaryota</taxon>
        <taxon>Metazoa</taxon>
        <taxon>Chordata</taxon>
        <taxon>Craniata</taxon>
        <taxon>Vertebrata</taxon>
        <taxon>Euteleostomi</taxon>
        <taxon>Mammalia</taxon>
        <taxon>Eutheria</taxon>
        <taxon>Euarchontoglires</taxon>
        <taxon>Glires</taxon>
        <taxon>Rodentia</taxon>
        <taxon>Hystricomorpha</taxon>
        <taxon>Octodontidae</taxon>
        <taxon>Octodon</taxon>
    </lineage>
</organism>
<dbReference type="PANTHER" id="PTHR11738:SF129">
    <property type="entry name" value="LEUKOCYTE-ASSOCIATED IMMUNOGLOBULIN-LIKE RECEPTOR 1"/>
    <property type="match status" value="1"/>
</dbReference>
<name>A0A6P6DX28_OCTDE</name>
<dbReference type="AlphaFoldDB" id="A0A6P6DX28"/>
<proteinExistence type="predicted"/>
<evidence type="ECO:0000256" key="3">
    <source>
        <dbReference type="SAM" id="MobiDB-lite"/>
    </source>
</evidence>
<evidence type="ECO:0000313" key="5">
    <source>
        <dbReference type="Proteomes" id="UP000515203"/>
    </source>
</evidence>
<feature type="compositionally biased region" description="Polar residues" evidence="3">
    <location>
        <begin position="308"/>
        <end position="318"/>
    </location>
</feature>
<dbReference type="InterPro" id="IPR050412">
    <property type="entry name" value="Ig-like_Receptors_ImmuneReg"/>
</dbReference>
<dbReference type="GeneID" id="101580496"/>
<keyword evidence="4" id="KW-0812">Transmembrane</keyword>
<keyword evidence="2" id="KW-0393">Immunoglobulin domain</keyword>
<dbReference type="Gene3D" id="2.60.40.10">
    <property type="entry name" value="Immunoglobulins"/>
    <property type="match status" value="1"/>
</dbReference>
<protein>
    <submittedName>
        <fullName evidence="6">Leukocyte-associated immunoglobulin-like receptor 1</fullName>
    </submittedName>
</protein>
<reference evidence="6" key="1">
    <citation type="submission" date="2025-08" db="UniProtKB">
        <authorList>
            <consortium name="RefSeq"/>
        </authorList>
    </citation>
    <scope>IDENTIFICATION</scope>
</reference>
<dbReference type="RefSeq" id="XP_023564298.1">
    <property type="nucleotide sequence ID" value="XM_023708530.1"/>
</dbReference>
<evidence type="ECO:0000256" key="2">
    <source>
        <dbReference type="ARBA" id="ARBA00023319"/>
    </source>
</evidence>
<dbReference type="GO" id="GO:0005886">
    <property type="term" value="C:plasma membrane"/>
    <property type="evidence" value="ECO:0007669"/>
    <property type="project" value="TreeGrafter"/>
</dbReference>
<keyword evidence="4" id="KW-0472">Membrane</keyword>
<dbReference type="InterPro" id="IPR013783">
    <property type="entry name" value="Ig-like_fold"/>
</dbReference>
<dbReference type="GO" id="GO:0002764">
    <property type="term" value="P:immune response-regulating signaling pathway"/>
    <property type="evidence" value="ECO:0007669"/>
    <property type="project" value="TreeGrafter"/>
</dbReference>